<keyword evidence="3" id="KW-1185">Reference proteome</keyword>
<gene>
    <name evidence="2" type="ORF">MKW98_000558</name>
</gene>
<evidence type="ECO:0000256" key="1">
    <source>
        <dbReference type="SAM" id="Phobius"/>
    </source>
</evidence>
<dbReference type="Gene3D" id="3.40.350.10">
    <property type="entry name" value="Creatinase/prolidase N-terminal domain"/>
    <property type="match status" value="1"/>
</dbReference>
<evidence type="ECO:0000313" key="3">
    <source>
        <dbReference type="Proteomes" id="UP001202328"/>
    </source>
</evidence>
<dbReference type="EMBL" id="JAJJMB010014260">
    <property type="protein sequence ID" value="KAI3861606.1"/>
    <property type="molecule type" value="Genomic_DNA"/>
</dbReference>
<organism evidence="2 3">
    <name type="scientific">Papaver atlanticum</name>
    <dbReference type="NCBI Taxonomy" id="357466"/>
    <lineage>
        <taxon>Eukaryota</taxon>
        <taxon>Viridiplantae</taxon>
        <taxon>Streptophyta</taxon>
        <taxon>Embryophyta</taxon>
        <taxon>Tracheophyta</taxon>
        <taxon>Spermatophyta</taxon>
        <taxon>Magnoliopsida</taxon>
        <taxon>Ranunculales</taxon>
        <taxon>Papaveraceae</taxon>
        <taxon>Papaveroideae</taxon>
        <taxon>Papaver</taxon>
    </lineage>
</organism>
<evidence type="ECO:0000313" key="2">
    <source>
        <dbReference type="EMBL" id="KAI3861606.1"/>
    </source>
</evidence>
<name>A0AAD4S4R2_9MAGN</name>
<feature type="transmembrane region" description="Helical" evidence="1">
    <location>
        <begin position="53"/>
        <end position="74"/>
    </location>
</feature>
<keyword evidence="1" id="KW-0472">Membrane</keyword>
<proteinExistence type="predicted"/>
<dbReference type="Proteomes" id="UP001202328">
    <property type="component" value="Unassembled WGS sequence"/>
</dbReference>
<sequence length="181" mass="20905">MDSEDDYPILDVELHKNHMITVFNGPRFGLLLNSHDFIIIQYLQKIMKKMRQLTLLINVFFGNSMFSDMIVILAKRGFYYVCNQHDSSPLSVIEKYTTEAIGFKPEIHVKENDDDGAQILERIMKKLGKITNIGIVSTSKKYHDSDARWDYQSPVFSKWLQKQGSLRVSIITDEVLNSLEG</sequence>
<dbReference type="AlphaFoldDB" id="A0AAD4S4R2"/>
<reference evidence="2" key="1">
    <citation type="submission" date="2022-04" db="EMBL/GenBank/DDBJ databases">
        <title>A functionally conserved STORR gene fusion in Papaver species that diverged 16.8 million years ago.</title>
        <authorList>
            <person name="Catania T."/>
        </authorList>
    </citation>
    <scope>NUCLEOTIDE SEQUENCE</scope>
    <source>
        <strain evidence="2">S-188037</strain>
    </source>
</reference>
<keyword evidence="1" id="KW-0812">Transmembrane</keyword>
<comment type="caution">
    <text evidence="2">The sequence shown here is derived from an EMBL/GenBank/DDBJ whole genome shotgun (WGS) entry which is preliminary data.</text>
</comment>
<keyword evidence="1" id="KW-1133">Transmembrane helix</keyword>
<accession>A0AAD4S4R2</accession>
<dbReference type="InterPro" id="IPR029149">
    <property type="entry name" value="Creatin/AminoP/Spt16_N"/>
</dbReference>
<protein>
    <submittedName>
        <fullName evidence="2">Uncharacterized protein</fullName>
    </submittedName>
</protein>